<dbReference type="AlphaFoldDB" id="A0A929KWQ1"/>
<dbReference type="Proteomes" id="UP000622475">
    <property type="component" value="Unassembled WGS sequence"/>
</dbReference>
<dbReference type="Gene3D" id="3.40.30.10">
    <property type="entry name" value="Glutaredoxin"/>
    <property type="match status" value="1"/>
</dbReference>
<feature type="domain" description="Thioredoxin" evidence="3">
    <location>
        <begin position="181"/>
        <end position="315"/>
    </location>
</feature>
<keyword evidence="2" id="KW-0472">Membrane</keyword>
<dbReference type="InterPro" id="IPR013766">
    <property type="entry name" value="Thioredoxin_domain"/>
</dbReference>
<organism evidence="4 5">
    <name type="scientific">Mucilaginibacter myungsuensis</name>
    <dbReference type="NCBI Taxonomy" id="649104"/>
    <lineage>
        <taxon>Bacteria</taxon>
        <taxon>Pseudomonadati</taxon>
        <taxon>Bacteroidota</taxon>
        <taxon>Sphingobacteriia</taxon>
        <taxon>Sphingobacteriales</taxon>
        <taxon>Sphingobacteriaceae</taxon>
        <taxon>Mucilaginibacter</taxon>
    </lineage>
</organism>
<dbReference type="RefSeq" id="WP_194111064.1">
    <property type="nucleotide sequence ID" value="NZ_JADFFL010000003.1"/>
</dbReference>
<keyword evidence="5" id="KW-1185">Reference proteome</keyword>
<dbReference type="CDD" id="cd02966">
    <property type="entry name" value="TlpA_like_family"/>
    <property type="match status" value="1"/>
</dbReference>
<reference evidence="4" key="1">
    <citation type="submission" date="2020-10" db="EMBL/GenBank/DDBJ databases">
        <title>Mucilaginibacter mali sp. nov., isolated from rhizosphere soil of apple orchard.</title>
        <authorList>
            <person name="Lee J.-S."/>
            <person name="Kim H.S."/>
            <person name="Kim J.-S."/>
        </authorList>
    </citation>
    <scope>NUCLEOTIDE SEQUENCE</scope>
    <source>
        <strain evidence="4">KCTC 22746</strain>
    </source>
</reference>
<accession>A0A929KWQ1</accession>
<feature type="transmembrane region" description="Helical" evidence="2">
    <location>
        <begin position="6"/>
        <end position="27"/>
    </location>
</feature>
<keyword evidence="2" id="KW-1133">Transmembrane helix</keyword>
<feature type="transmembrane region" description="Helical" evidence="2">
    <location>
        <begin position="61"/>
        <end position="83"/>
    </location>
</feature>
<dbReference type="Pfam" id="PF00578">
    <property type="entry name" value="AhpC-TSA"/>
    <property type="match status" value="1"/>
</dbReference>
<evidence type="ECO:0000313" key="5">
    <source>
        <dbReference type="Proteomes" id="UP000622475"/>
    </source>
</evidence>
<dbReference type="GO" id="GO:0016209">
    <property type="term" value="F:antioxidant activity"/>
    <property type="evidence" value="ECO:0007669"/>
    <property type="project" value="InterPro"/>
</dbReference>
<evidence type="ECO:0000259" key="3">
    <source>
        <dbReference type="PROSITE" id="PS51352"/>
    </source>
</evidence>
<comment type="caution">
    <text evidence="4">The sequence shown here is derived from an EMBL/GenBank/DDBJ whole genome shotgun (WGS) entry which is preliminary data.</text>
</comment>
<feature type="transmembrane region" description="Helical" evidence="2">
    <location>
        <begin position="119"/>
        <end position="139"/>
    </location>
</feature>
<proteinExistence type="predicted"/>
<dbReference type="GO" id="GO:0016491">
    <property type="term" value="F:oxidoreductase activity"/>
    <property type="evidence" value="ECO:0007669"/>
    <property type="project" value="InterPro"/>
</dbReference>
<dbReference type="PANTHER" id="PTHR42852:SF17">
    <property type="entry name" value="THIOREDOXIN-LIKE PROTEIN HI_1115"/>
    <property type="match status" value="1"/>
</dbReference>
<sequence length="315" mass="35224">MFELNFLVVVIAILTLTLLAIIVFFLFDNDSENVLTNPQRAALLIGSGIVTEMIVSPLRGYASIAICSAVGFFVYMILTHYFLRRFNNKIKPIHVAALLFGGSLILQAPIRAMNFDSTLISLPDYVVRALGIFAGYFFFDRKRVVNLVNLGLSVMIVAFTFFYGYDMWLNKINYGTFTSNVNEPTTKEIALLTKEQGTINIKKGKVTVLDFWFVGCGACMEEFPEFQQAYHDYKSNSKVQFYSVNVPTPKDGGLDKFQFLSNLNYNFPMAVSTDKSLPATLGIISYPTIVILNEAGTVVYKGDLKGADKKLKALF</sequence>
<dbReference type="SUPFAM" id="SSF52833">
    <property type="entry name" value="Thioredoxin-like"/>
    <property type="match status" value="1"/>
</dbReference>
<dbReference type="PROSITE" id="PS51352">
    <property type="entry name" value="THIOREDOXIN_2"/>
    <property type="match status" value="1"/>
</dbReference>
<dbReference type="InterPro" id="IPR050553">
    <property type="entry name" value="Thioredoxin_ResA/DsbE_sf"/>
</dbReference>
<dbReference type="InterPro" id="IPR036249">
    <property type="entry name" value="Thioredoxin-like_sf"/>
</dbReference>
<evidence type="ECO:0000313" key="4">
    <source>
        <dbReference type="EMBL" id="MBE9661855.1"/>
    </source>
</evidence>
<evidence type="ECO:0000256" key="1">
    <source>
        <dbReference type="ARBA" id="ARBA00023284"/>
    </source>
</evidence>
<evidence type="ECO:0000256" key="2">
    <source>
        <dbReference type="SAM" id="Phobius"/>
    </source>
</evidence>
<dbReference type="EMBL" id="JADFFL010000003">
    <property type="protein sequence ID" value="MBE9661855.1"/>
    <property type="molecule type" value="Genomic_DNA"/>
</dbReference>
<feature type="transmembrane region" description="Helical" evidence="2">
    <location>
        <begin position="146"/>
        <end position="165"/>
    </location>
</feature>
<gene>
    <name evidence="4" type="ORF">IRJ16_08155</name>
</gene>
<keyword evidence="1" id="KW-0676">Redox-active center</keyword>
<protein>
    <submittedName>
        <fullName evidence="4">TlpA family protein disulfide reductase</fullName>
    </submittedName>
</protein>
<dbReference type="PROSITE" id="PS00194">
    <property type="entry name" value="THIOREDOXIN_1"/>
    <property type="match status" value="1"/>
</dbReference>
<dbReference type="InterPro" id="IPR017937">
    <property type="entry name" value="Thioredoxin_CS"/>
</dbReference>
<feature type="transmembrane region" description="Helical" evidence="2">
    <location>
        <begin position="95"/>
        <end position="113"/>
    </location>
</feature>
<keyword evidence="2" id="KW-0812">Transmembrane</keyword>
<dbReference type="PANTHER" id="PTHR42852">
    <property type="entry name" value="THIOL:DISULFIDE INTERCHANGE PROTEIN DSBE"/>
    <property type="match status" value="1"/>
</dbReference>
<dbReference type="InterPro" id="IPR000866">
    <property type="entry name" value="AhpC/TSA"/>
</dbReference>
<name>A0A929KWQ1_9SPHI</name>